<dbReference type="InParanoid" id="A0A401GHK1"/>
<gene>
    <name evidence="1" type="ORF">SCP_0400230</name>
</gene>
<protein>
    <submittedName>
        <fullName evidence="1">Uncharacterized protein</fullName>
    </submittedName>
</protein>
<evidence type="ECO:0000313" key="2">
    <source>
        <dbReference type="Proteomes" id="UP000287166"/>
    </source>
</evidence>
<sequence>MDTADREFFNKLERRYKVILESPSIQQLSTDVEGLALDDKQSTSHLGTAGSDEIKMEGETMMKNAYASLIEAHLELFPKKSHKPTLLLPLTKHISAISYIVSSH</sequence>
<dbReference type="RefSeq" id="XP_027612565.1">
    <property type="nucleotide sequence ID" value="XM_027756764.1"/>
</dbReference>
<name>A0A401GHK1_9APHY</name>
<dbReference type="EMBL" id="BFAD01000004">
    <property type="protein sequence ID" value="GBE81652.1"/>
    <property type="molecule type" value="Genomic_DNA"/>
</dbReference>
<dbReference type="GeneID" id="38778569"/>
<dbReference type="AlphaFoldDB" id="A0A401GHK1"/>
<organism evidence="1 2">
    <name type="scientific">Sparassis crispa</name>
    <dbReference type="NCBI Taxonomy" id="139825"/>
    <lineage>
        <taxon>Eukaryota</taxon>
        <taxon>Fungi</taxon>
        <taxon>Dikarya</taxon>
        <taxon>Basidiomycota</taxon>
        <taxon>Agaricomycotina</taxon>
        <taxon>Agaricomycetes</taxon>
        <taxon>Polyporales</taxon>
        <taxon>Sparassidaceae</taxon>
        <taxon>Sparassis</taxon>
    </lineage>
</organism>
<comment type="caution">
    <text evidence="1">The sequence shown here is derived from an EMBL/GenBank/DDBJ whole genome shotgun (WGS) entry which is preliminary data.</text>
</comment>
<dbReference type="Proteomes" id="UP000287166">
    <property type="component" value="Unassembled WGS sequence"/>
</dbReference>
<reference evidence="1 2" key="1">
    <citation type="journal article" date="2018" name="Sci. Rep.">
        <title>Genome sequence of the cauliflower mushroom Sparassis crispa (Hanabiratake) and its association with beneficial usage.</title>
        <authorList>
            <person name="Kiyama R."/>
            <person name="Furutani Y."/>
            <person name="Kawaguchi K."/>
            <person name="Nakanishi T."/>
        </authorList>
    </citation>
    <scope>NUCLEOTIDE SEQUENCE [LARGE SCALE GENOMIC DNA]</scope>
</reference>
<keyword evidence="2" id="KW-1185">Reference proteome</keyword>
<evidence type="ECO:0000313" key="1">
    <source>
        <dbReference type="EMBL" id="GBE81652.1"/>
    </source>
</evidence>
<accession>A0A401GHK1</accession>
<proteinExistence type="predicted"/>